<evidence type="ECO:0000256" key="1">
    <source>
        <dbReference type="SAM" id="Coils"/>
    </source>
</evidence>
<evidence type="ECO:0000313" key="5">
    <source>
        <dbReference type="Proteomes" id="UP000092666"/>
    </source>
</evidence>
<feature type="compositionally biased region" description="Polar residues" evidence="2">
    <location>
        <begin position="1"/>
        <end position="11"/>
    </location>
</feature>
<feature type="region of interest" description="Disordered" evidence="2">
    <location>
        <begin position="68"/>
        <end position="87"/>
    </location>
</feature>
<dbReference type="EMBL" id="KV700143">
    <property type="protein sequence ID" value="OCF30736.1"/>
    <property type="molecule type" value="Genomic_DNA"/>
</dbReference>
<dbReference type="InterPro" id="IPR046347">
    <property type="entry name" value="bZIP_sf"/>
</dbReference>
<accession>A0A1B9GI96</accession>
<feature type="coiled-coil region" evidence="1">
    <location>
        <begin position="344"/>
        <end position="371"/>
    </location>
</feature>
<dbReference type="Proteomes" id="UP000092666">
    <property type="component" value="Unassembled WGS sequence"/>
</dbReference>
<evidence type="ECO:0000313" key="4">
    <source>
        <dbReference type="EMBL" id="OCF30736.1"/>
    </source>
</evidence>
<reference evidence="5" key="2">
    <citation type="submission" date="2013-12" db="EMBL/GenBank/DDBJ databases">
        <title>Evolution of pathogenesis and genome organization in the Tremellales.</title>
        <authorList>
            <person name="Cuomo C."/>
            <person name="Litvintseva A."/>
            <person name="Heitman J."/>
            <person name="Chen Y."/>
            <person name="Sun S."/>
            <person name="Springer D."/>
            <person name="Dromer F."/>
            <person name="Young S."/>
            <person name="Zeng Q."/>
            <person name="Chapman S."/>
            <person name="Gujja S."/>
            <person name="Saif S."/>
            <person name="Birren B."/>
        </authorList>
    </citation>
    <scope>NUCLEOTIDE SEQUENCE [LARGE SCALE GENOMIC DNA]</scope>
    <source>
        <strain evidence="5">BCC8398</strain>
    </source>
</reference>
<dbReference type="Pfam" id="PF07716">
    <property type="entry name" value="bZIP_2"/>
    <property type="match status" value="1"/>
</dbReference>
<evidence type="ECO:0000256" key="2">
    <source>
        <dbReference type="SAM" id="MobiDB-lite"/>
    </source>
</evidence>
<evidence type="ECO:0000259" key="3">
    <source>
        <dbReference type="PROSITE" id="PS00036"/>
    </source>
</evidence>
<dbReference type="SUPFAM" id="SSF57959">
    <property type="entry name" value="Leucine zipper domain"/>
    <property type="match status" value="1"/>
</dbReference>
<dbReference type="CDD" id="cd14686">
    <property type="entry name" value="bZIP"/>
    <property type="match status" value="1"/>
</dbReference>
<gene>
    <name evidence="4" type="ORF">I316_07622</name>
</gene>
<dbReference type="InterPro" id="IPR004827">
    <property type="entry name" value="bZIP"/>
</dbReference>
<feature type="compositionally biased region" description="Low complexity" evidence="2">
    <location>
        <begin position="158"/>
        <end position="178"/>
    </location>
</feature>
<dbReference type="GO" id="GO:0003700">
    <property type="term" value="F:DNA-binding transcription factor activity"/>
    <property type="evidence" value="ECO:0007669"/>
    <property type="project" value="InterPro"/>
</dbReference>
<keyword evidence="1" id="KW-0175">Coiled coil</keyword>
<feature type="compositionally biased region" description="Basic and acidic residues" evidence="2">
    <location>
        <begin position="202"/>
        <end position="212"/>
    </location>
</feature>
<proteinExistence type="predicted"/>
<feature type="compositionally biased region" description="Basic and acidic residues" evidence="2">
    <location>
        <begin position="20"/>
        <end position="31"/>
    </location>
</feature>
<keyword evidence="5" id="KW-1185">Reference proteome</keyword>
<feature type="compositionally biased region" description="Low complexity" evidence="2">
    <location>
        <begin position="123"/>
        <end position="134"/>
    </location>
</feature>
<dbReference type="PROSITE" id="PS00036">
    <property type="entry name" value="BZIP_BASIC"/>
    <property type="match status" value="1"/>
</dbReference>
<dbReference type="AlphaFoldDB" id="A0A1B9GI96"/>
<dbReference type="Gene3D" id="1.20.5.170">
    <property type="match status" value="1"/>
</dbReference>
<reference evidence="4 5" key="1">
    <citation type="submission" date="2013-07" db="EMBL/GenBank/DDBJ databases">
        <title>The Genome Sequence of Cryptococcus heveanensis BCC8398.</title>
        <authorList>
            <consortium name="The Broad Institute Genome Sequencing Platform"/>
            <person name="Cuomo C."/>
            <person name="Litvintseva A."/>
            <person name="Chen Y."/>
            <person name="Heitman J."/>
            <person name="Sun S."/>
            <person name="Springer D."/>
            <person name="Dromer F."/>
            <person name="Young S.K."/>
            <person name="Zeng Q."/>
            <person name="Gargeya S."/>
            <person name="Fitzgerald M."/>
            <person name="Abouelleil A."/>
            <person name="Alvarado L."/>
            <person name="Berlin A.M."/>
            <person name="Chapman S.B."/>
            <person name="Dewar J."/>
            <person name="Goldberg J."/>
            <person name="Griggs A."/>
            <person name="Gujja S."/>
            <person name="Hansen M."/>
            <person name="Howarth C."/>
            <person name="Imamovic A."/>
            <person name="Larimer J."/>
            <person name="McCowan C."/>
            <person name="Murphy C."/>
            <person name="Pearson M."/>
            <person name="Priest M."/>
            <person name="Roberts A."/>
            <person name="Saif S."/>
            <person name="Shea T."/>
            <person name="Sykes S."/>
            <person name="Wortman J."/>
            <person name="Nusbaum C."/>
            <person name="Birren B."/>
        </authorList>
    </citation>
    <scope>NUCLEOTIDE SEQUENCE [LARGE SCALE GENOMIC DNA]</scope>
    <source>
        <strain evidence="4 5">BCC8398</strain>
    </source>
</reference>
<feature type="domain" description="BZIP" evidence="3">
    <location>
        <begin position="188"/>
        <end position="201"/>
    </location>
</feature>
<sequence length="448" mass="48544">MEQSASENSRTGRGGAGTSFDHDTTLNESPTFDHEVKAGWSPRFYLNSDTFSQDQEHVASSVYEVGAPSSQSALPGSASLHGTDGATGSMTGFNHMAWSPREAMNEPFFQADPGDYDAALGTSSSPPYELSASSQVDDISLHSASQASTAVERRRARSTTTASGRSNSSSVLSARNSNTKIPGSVGLRERNRISARKTRERKKLEQARKDEQLASLSRQIAQMSGTIETLDAMTAQLWDWNRAVQAENAHLRSTLSQIPAECVSGHAYGSASAMAPTQPSVVDMRTTTGFPTDASTYGVAPASGWPNTQALDAGPAHSTTGFSHDDASYHRNLAKIYRDEIHKTEKSLLEVEALRKRIKELETQNAQLTDTSWIDHTHTQTYTDIHGDGPDWLVQSVKEEGGREQGDGGTNLPMDGTRTDACDFDFEISVSLENQQLAAKGKERAQHE</sequence>
<organism evidence="4 5">
    <name type="scientific">Kwoniella heveanensis BCC8398</name>
    <dbReference type="NCBI Taxonomy" id="1296120"/>
    <lineage>
        <taxon>Eukaryota</taxon>
        <taxon>Fungi</taxon>
        <taxon>Dikarya</taxon>
        <taxon>Basidiomycota</taxon>
        <taxon>Agaricomycotina</taxon>
        <taxon>Tremellomycetes</taxon>
        <taxon>Tremellales</taxon>
        <taxon>Cryptococcaceae</taxon>
        <taxon>Kwoniella</taxon>
    </lineage>
</organism>
<protein>
    <recommendedName>
        <fullName evidence="3">BZIP domain-containing protein</fullName>
    </recommendedName>
</protein>
<name>A0A1B9GI96_9TREE</name>
<feature type="region of interest" description="Disordered" evidence="2">
    <location>
        <begin position="106"/>
        <end position="213"/>
    </location>
</feature>
<feature type="region of interest" description="Disordered" evidence="2">
    <location>
        <begin position="1"/>
        <end position="31"/>
    </location>
</feature>